<gene>
    <name evidence="1" type="ORF">ABIA69_004369</name>
</gene>
<sequence length="58" mass="6958">MYGEFDDEFVMEDPYSLELQLERLLIFSCKKSKPIKKNVHAFYACKHLLVHQKKALKR</sequence>
<evidence type="ECO:0000313" key="1">
    <source>
        <dbReference type="EMBL" id="MET4563176.1"/>
    </source>
</evidence>
<protein>
    <submittedName>
        <fullName evidence="1">Uncharacterized protein</fullName>
    </submittedName>
</protein>
<evidence type="ECO:0000313" key="2">
    <source>
        <dbReference type="Proteomes" id="UP001549363"/>
    </source>
</evidence>
<accession>A0ABV2PQC9</accession>
<organism evidence="1 2">
    <name type="scientific">Lysinibacillus parviboronicapiens</name>
    <dbReference type="NCBI Taxonomy" id="436516"/>
    <lineage>
        <taxon>Bacteria</taxon>
        <taxon>Bacillati</taxon>
        <taxon>Bacillota</taxon>
        <taxon>Bacilli</taxon>
        <taxon>Bacillales</taxon>
        <taxon>Bacillaceae</taxon>
        <taxon>Lysinibacillus</taxon>
    </lineage>
</organism>
<dbReference type="Proteomes" id="UP001549363">
    <property type="component" value="Unassembled WGS sequence"/>
</dbReference>
<name>A0ABV2PQC9_9BACI</name>
<comment type="caution">
    <text evidence="1">The sequence shown here is derived from an EMBL/GenBank/DDBJ whole genome shotgun (WGS) entry which is preliminary data.</text>
</comment>
<reference evidence="1 2" key="1">
    <citation type="submission" date="2024-06" db="EMBL/GenBank/DDBJ databases">
        <title>Sorghum-associated microbial communities from plants grown in Nebraska, USA.</title>
        <authorList>
            <person name="Schachtman D."/>
        </authorList>
    </citation>
    <scope>NUCLEOTIDE SEQUENCE [LARGE SCALE GENOMIC DNA]</scope>
    <source>
        <strain evidence="1 2">736</strain>
    </source>
</reference>
<dbReference type="EMBL" id="JBEPSB010000032">
    <property type="protein sequence ID" value="MET4563176.1"/>
    <property type="molecule type" value="Genomic_DNA"/>
</dbReference>
<keyword evidence="2" id="KW-1185">Reference proteome</keyword>
<proteinExistence type="predicted"/>